<evidence type="ECO:0000313" key="1">
    <source>
        <dbReference type="EMBL" id="RCU52897.1"/>
    </source>
</evidence>
<accession>A0A368NQQ3</accession>
<keyword evidence="2" id="KW-1185">Reference proteome</keyword>
<dbReference type="EMBL" id="QPID01000001">
    <property type="protein sequence ID" value="RCU52897.1"/>
    <property type="molecule type" value="Genomic_DNA"/>
</dbReference>
<dbReference type="Proteomes" id="UP000252558">
    <property type="component" value="Unassembled WGS sequence"/>
</dbReference>
<dbReference type="AlphaFoldDB" id="A0A368NQQ3"/>
<name>A0A368NQQ3_9GAMM</name>
<organism evidence="1 2">
    <name type="scientific">Corallincola holothuriorum</name>
    <dbReference type="NCBI Taxonomy" id="2282215"/>
    <lineage>
        <taxon>Bacteria</taxon>
        <taxon>Pseudomonadati</taxon>
        <taxon>Pseudomonadota</taxon>
        <taxon>Gammaproteobacteria</taxon>
        <taxon>Alteromonadales</taxon>
        <taxon>Psychromonadaceae</taxon>
        <taxon>Corallincola</taxon>
    </lineage>
</organism>
<dbReference type="RefSeq" id="WP_114336804.1">
    <property type="nucleotide sequence ID" value="NZ_QPID01000001.1"/>
</dbReference>
<sequence length="186" mass="20451">MLLDSYEAQGALFTTNFKAETSQAGLHAYRGELVLIDGEIADDSGRRKAPVKLLRDAILLAEGEKLKMIVGGFDDIADISLLLERYGQDFADDAFIFLLAPNAHCEAKTVINGISGYLLPWDAMVWAQLTEELRLEKSDFKGLKAADKVLKVFGELKDYAPRFAQLSLDEMLANATSAKKEVHGAI</sequence>
<proteinExistence type="predicted"/>
<comment type="caution">
    <text evidence="1">The sequence shown here is derived from an EMBL/GenBank/DDBJ whole genome shotgun (WGS) entry which is preliminary data.</text>
</comment>
<protein>
    <submittedName>
        <fullName evidence="1">Uncharacterized protein</fullName>
    </submittedName>
</protein>
<gene>
    <name evidence="1" type="ORF">DU002_02740</name>
</gene>
<dbReference type="OrthoDB" id="8479070at2"/>
<evidence type="ECO:0000313" key="2">
    <source>
        <dbReference type="Proteomes" id="UP000252558"/>
    </source>
</evidence>
<reference evidence="1 2" key="1">
    <citation type="submission" date="2018-07" db="EMBL/GenBank/DDBJ databases">
        <title>Corallincola holothuriorum sp. nov., a new facultative anaerobe isolated from sea cucumber Apostichopus japonicus.</title>
        <authorList>
            <person name="Xia H."/>
        </authorList>
    </citation>
    <scope>NUCLEOTIDE SEQUENCE [LARGE SCALE GENOMIC DNA]</scope>
    <source>
        <strain evidence="1 2">C4</strain>
    </source>
</reference>